<organism evidence="1">
    <name type="scientific">marine sediment metagenome</name>
    <dbReference type="NCBI Taxonomy" id="412755"/>
    <lineage>
        <taxon>unclassified sequences</taxon>
        <taxon>metagenomes</taxon>
        <taxon>ecological metagenomes</taxon>
    </lineage>
</organism>
<accession>A0A0F9DL28</accession>
<comment type="caution">
    <text evidence="1">The sequence shown here is derived from an EMBL/GenBank/DDBJ whole genome shotgun (WGS) entry which is preliminary data.</text>
</comment>
<name>A0A0F9DL28_9ZZZZ</name>
<reference evidence="1" key="1">
    <citation type="journal article" date="2015" name="Nature">
        <title>Complex archaea that bridge the gap between prokaryotes and eukaryotes.</title>
        <authorList>
            <person name="Spang A."/>
            <person name="Saw J.H."/>
            <person name="Jorgensen S.L."/>
            <person name="Zaremba-Niedzwiedzka K."/>
            <person name="Martijn J."/>
            <person name="Lind A.E."/>
            <person name="van Eijk R."/>
            <person name="Schleper C."/>
            <person name="Guy L."/>
            <person name="Ettema T.J."/>
        </authorList>
    </citation>
    <scope>NUCLEOTIDE SEQUENCE</scope>
</reference>
<evidence type="ECO:0000313" key="1">
    <source>
        <dbReference type="EMBL" id="KKL62413.1"/>
    </source>
</evidence>
<dbReference type="AlphaFoldDB" id="A0A0F9DL28"/>
<dbReference type="EMBL" id="LAZR01028497">
    <property type="protein sequence ID" value="KKL62413.1"/>
    <property type="molecule type" value="Genomic_DNA"/>
</dbReference>
<protein>
    <submittedName>
        <fullName evidence="1">Uncharacterized protein</fullName>
    </submittedName>
</protein>
<gene>
    <name evidence="1" type="ORF">LCGC14_2185450</name>
</gene>
<proteinExistence type="predicted"/>
<sequence>MKLQLLLFGSFVNILWMEYLITSIMPTLISFSQLPTVADDIEKLGQRRDIDGTFPEDWNPRKIRTLIID</sequence>